<dbReference type="Pfam" id="PF05577">
    <property type="entry name" value="Peptidase_S28"/>
    <property type="match status" value="1"/>
</dbReference>
<name>A0A8J5JH45_9STRA</name>
<dbReference type="GO" id="GO:0070008">
    <property type="term" value="F:serine-type exopeptidase activity"/>
    <property type="evidence" value="ECO:0007669"/>
    <property type="project" value="InterPro"/>
</dbReference>
<dbReference type="GO" id="GO:0008239">
    <property type="term" value="F:dipeptidyl-peptidase activity"/>
    <property type="evidence" value="ECO:0007669"/>
    <property type="project" value="TreeGrafter"/>
</dbReference>
<protein>
    <recommendedName>
        <fullName evidence="11">60S ribosomal protein L44</fullName>
    </recommendedName>
</protein>
<dbReference type="PANTHER" id="PTHR11010">
    <property type="entry name" value="PROTEASE S28 PRO-X CARBOXYPEPTIDASE-RELATED"/>
    <property type="match status" value="1"/>
</dbReference>
<dbReference type="Proteomes" id="UP000709295">
    <property type="component" value="Unassembled WGS sequence"/>
</dbReference>
<keyword evidence="4" id="KW-0378">Hydrolase</keyword>
<evidence type="ECO:0000256" key="1">
    <source>
        <dbReference type="ARBA" id="ARBA00009364"/>
    </source>
</evidence>
<dbReference type="AlphaFoldDB" id="A0A8J5JH45"/>
<keyword evidence="8" id="KW-0472">Membrane</keyword>
<keyword evidence="2" id="KW-0645">Protease</keyword>
<feature type="transmembrane region" description="Helical" evidence="8">
    <location>
        <begin position="153"/>
        <end position="174"/>
    </location>
</feature>
<reference evidence="9" key="1">
    <citation type="submission" date="2021-01" db="EMBL/GenBank/DDBJ databases">
        <title>Phytophthora aleatoria, a newly-described species from Pinus radiata is distinct from Phytophthora cactorum isolates based on comparative genomics.</title>
        <authorList>
            <person name="Mcdougal R."/>
            <person name="Panda P."/>
            <person name="Williams N."/>
            <person name="Studholme D.J."/>
        </authorList>
    </citation>
    <scope>NUCLEOTIDE SEQUENCE</scope>
    <source>
        <strain evidence="9">NZFS 4037</strain>
    </source>
</reference>
<dbReference type="GO" id="GO:0005840">
    <property type="term" value="C:ribosome"/>
    <property type="evidence" value="ECO:0007669"/>
    <property type="project" value="UniProtKB-KW"/>
</dbReference>
<dbReference type="Pfam" id="PF00935">
    <property type="entry name" value="Ribosomal_L44"/>
    <property type="match status" value="1"/>
</dbReference>
<dbReference type="InterPro" id="IPR008758">
    <property type="entry name" value="Peptidase_S28"/>
</dbReference>
<evidence type="ECO:0000256" key="3">
    <source>
        <dbReference type="ARBA" id="ARBA00022729"/>
    </source>
</evidence>
<evidence type="ECO:0000313" key="9">
    <source>
        <dbReference type="EMBL" id="KAG6976926.1"/>
    </source>
</evidence>
<keyword evidence="3" id="KW-0732">Signal</keyword>
<evidence type="ECO:0000256" key="4">
    <source>
        <dbReference type="ARBA" id="ARBA00022801"/>
    </source>
</evidence>
<dbReference type="InterPro" id="IPR000552">
    <property type="entry name" value="Ribosomal_eL44"/>
</dbReference>
<dbReference type="EMBL" id="JAENGY010000017">
    <property type="protein sequence ID" value="KAG6976926.1"/>
    <property type="molecule type" value="Genomic_DNA"/>
</dbReference>
<evidence type="ECO:0000313" key="10">
    <source>
        <dbReference type="Proteomes" id="UP000709295"/>
    </source>
</evidence>
<accession>A0A8J5JH45</accession>
<evidence type="ECO:0000256" key="7">
    <source>
        <dbReference type="ARBA" id="ARBA00023274"/>
    </source>
</evidence>
<dbReference type="GO" id="GO:1990904">
    <property type="term" value="C:ribonucleoprotein complex"/>
    <property type="evidence" value="ECO:0007669"/>
    <property type="project" value="UniProtKB-KW"/>
</dbReference>
<dbReference type="PANTHER" id="PTHR11010:SF120">
    <property type="entry name" value="LYSOSOMAL PRO-X CARBOXYPEPTIDASE"/>
    <property type="match status" value="1"/>
</dbReference>
<evidence type="ECO:0000256" key="6">
    <source>
        <dbReference type="ARBA" id="ARBA00023180"/>
    </source>
</evidence>
<evidence type="ECO:0000256" key="8">
    <source>
        <dbReference type="SAM" id="Phobius"/>
    </source>
</evidence>
<comment type="caution">
    <text evidence="9">The sequence shown here is derived from an EMBL/GenBank/DDBJ whole genome shotgun (WGS) entry which is preliminary data.</text>
</comment>
<keyword evidence="8" id="KW-0812">Transmembrane</keyword>
<keyword evidence="7" id="KW-0687">Ribonucleoprotein</keyword>
<evidence type="ECO:0000256" key="2">
    <source>
        <dbReference type="ARBA" id="ARBA00022670"/>
    </source>
</evidence>
<dbReference type="GO" id="GO:0006508">
    <property type="term" value="P:proteolysis"/>
    <property type="evidence" value="ECO:0007669"/>
    <property type="project" value="UniProtKB-KW"/>
</dbReference>
<keyword evidence="5" id="KW-0689">Ribosomal protein</keyword>
<comment type="similarity">
    <text evidence="1">Belongs to the eukaryotic ribosomal protein eL42 family.</text>
</comment>
<dbReference type="GO" id="GO:0006412">
    <property type="term" value="P:translation"/>
    <property type="evidence" value="ECO:0007669"/>
    <property type="project" value="InterPro"/>
</dbReference>
<gene>
    <name evidence="9" type="ORF">JG688_00000869</name>
</gene>
<keyword evidence="10" id="KW-1185">Reference proteome</keyword>
<proteinExistence type="inferred from homology"/>
<organism evidence="9 10">
    <name type="scientific">Phytophthora aleatoria</name>
    <dbReference type="NCBI Taxonomy" id="2496075"/>
    <lineage>
        <taxon>Eukaryota</taxon>
        <taxon>Sar</taxon>
        <taxon>Stramenopiles</taxon>
        <taxon>Oomycota</taxon>
        <taxon>Peronosporomycetes</taxon>
        <taxon>Peronosporales</taxon>
        <taxon>Peronosporaceae</taxon>
        <taxon>Phytophthora</taxon>
    </lineage>
</organism>
<dbReference type="FunFam" id="3.10.450.80:FF:000001">
    <property type="entry name" value="60S ribosomal protein L44"/>
    <property type="match status" value="1"/>
</dbReference>
<evidence type="ECO:0008006" key="11">
    <source>
        <dbReference type="Google" id="ProtNLM"/>
    </source>
</evidence>
<dbReference type="GO" id="GO:0003735">
    <property type="term" value="F:structural constituent of ribosome"/>
    <property type="evidence" value="ECO:0007669"/>
    <property type="project" value="InterPro"/>
</dbReference>
<keyword evidence="8" id="KW-1133">Transmembrane helix</keyword>
<keyword evidence="6" id="KW-0325">Glycoprotein</keyword>
<sequence>MVSIPKERRTYCKKCKKHTVQKVTQYKRGKPTATAQGARRYAAKQKGFGGQTKEIFHKKAKTAKKIALRLECKTFKCKKQMAIKRTSTSNSVRRRKTSARSTSLHNISSTLIQIRSLALHLSSAMTLSSGERSPMLPTKYTAIGNDVRRPLPVAMGWVALVSAALALLALVTTFNSPTSIPSPPIQEAIEATPTSFPTLPDGSMDLLSLCEEKFITQSLDHFRADGKSSEGTFNMRYFVCSPENFNPTNGSIFFYVGNEADVTLYLNHTGLMWENAAAFNALIVFAEHRYFGKSVPFGLDVLDHMEFLSTQQAMADYAVLIEKLKSDLKVDVPVIGFGGSYGGMLGTWFRMKYPHIIDGVIAGSAPVVNFFGDPDHPADPEAFNRVVTFDMSEDAGAAKNCVLNLRRALNTAVEMSETKTGRKELGELLRLCDADSLQSSDDVISIASEAYGDLAMGNYPYPTSYIMDGKVDLPGYPMRAACEPFAGDFTEDDKTGLIRAFRDSIAVYYNASKSETCFFPVSPVKTINESDTSDAVKQARIDQKGNFWGYLECSELYMPMSSDGVNDIFPAIAVNESQDDAACFKQWGVHLKPRWAQTEFGGMKALRAARNIVFSNGDFDPWSGLGVLESLSPSVVAVAVPGGAHHLDLFFTHPLDPPAVTEARKTELKYIHQWIDEFYAYKRQLTTSDL</sequence>
<evidence type="ECO:0000256" key="5">
    <source>
        <dbReference type="ARBA" id="ARBA00022980"/>
    </source>
</evidence>